<gene>
    <name evidence="10" type="ORF">TrCOL_g4060</name>
</gene>
<accession>A0A9W7GIK1</accession>
<keyword evidence="2" id="KW-0808">Transferase</keyword>
<dbReference type="PROSITE" id="PS00108">
    <property type="entry name" value="PROTEIN_KINASE_ST"/>
    <property type="match status" value="1"/>
</dbReference>
<keyword evidence="3 6" id="KW-0547">Nucleotide-binding</keyword>
<evidence type="ECO:0000256" key="5">
    <source>
        <dbReference type="ARBA" id="ARBA00022840"/>
    </source>
</evidence>
<dbReference type="Proteomes" id="UP001165065">
    <property type="component" value="Unassembled WGS sequence"/>
</dbReference>
<proteinExistence type="inferred from homology"/>
<feature type="domain" description="Protein kinase" evidence="9">
    <location>
        <begin position="123"/>
        <end position="447"/>
    </location>
</feature>
<dbReference type="InterPro" id="IPR011009">
    <property type="entry name" value="Kinase-like_dom_sf"/>
</dbReference>
<dbReference type="SMART" id="SM00220">
    <property type="entry name" value="S_TKc"/>
    <property type="match status" value="1"/>
</dbReference>
<keyword evidence="4" id="KW-0418">Kinase</keyword>
<dbReference type="Pfam" id="PF00069">
    <property type="entry name" value="Pkinase"/>
    <property type="match status" value="1"/>
</dbReference>
<dbReference type="AlphaFoldDB" id="A0A9W7GIK1"/>
<feature type="region of interest" description="Disordered" evidence="8">
    <location>
        <begin position="64"/>
        <end position="91"/>
    </location>
</feature>
<feature type="compositionally biased region" description="Low complexity" evidence="8">
    <location>
        <begin position="79"/>
        <end position="91"/>
    </location>
</feature>
<reference evidence="11" key="1">
    <citation type="journal article" date="2023" name="Commun. Biol.">
        <title>Genome analysis of Parmales, the sister group of diatoms, reveals the evolutionary specialization of diatoms from phago-mixotrophs to photoautotrophs.</title>
        <authorList>
            <person name="Ban H."/>
            <person name="Sato S."/>
            <person name="Yoshikawa S."/>
            <person name="Yamada K."/>
            <person name="Nakamura Y."/>
            <person name="Ichinomiya M."/>
            <person name="Sato N."/>
            <person name="Blanc-Mathieu R."/>
            <person name="Endo H."/>
            <person name="Kuwata A."/>
            <person name="Ogata H."/>
        </authorList>
    </citation>
    <scope>NUCLEOTIDE SEQUENCE [LARGE SCALE GENOMIC DNA]</scope>
</reference>
<protein>
    <recommendedName>
        <fullName evidence="9">Protein kinase domain-containing protein</fullName>
    </recommendedName>
</protein>
<evidence type="ECO:0000313" key="11">
    <source>
        <dbReference type="Proteomes" id="UP001165065"/>
    </source>
</evidence>
<comment type="similarity">
    <text evidence="7">Belongs to the protein kinase superfamily.</text>
</comment>
<dbReference type="OrthoDB" id="3967at2759"/>
<keyword evidence="5 6" id="KW-0067">ATP-binding</keyword>
<keyword evidence="11" id="KW-1185">Reference proteome</keyword>
<dbReference type="Gene3D" id="1.10.510.10">
    <property type="entry name" value="Transferase(Phosphotransferase) domain 1"/>
    <property type="match status" value="1"/>
</dbReference>
<dbReference type="Gene3D" id="3.30.200.20">
    <property type="entry name" value="Phosphorylase Kinase, domain 1"/>
    <property type="match status" value="1"/>
</dbReference>
<evidence type="ECO:0000259" key="9">
    <source>
        <dbReference type="PROSITE" id="PS50011"/>
    </source>
</evidence>
<evidence type="ECO:0000313" key="10">
    <source>
        <dbReference type="EMBL" id="GMI45815.1"/>
    </source>
</evidence>
<name>A0A9W7GIK1_9STRA</name>
<organism evidence="10 11">
    <name type="scientific">Triparma columacea</name>
    <dbReference type="NCBI Taxonomy" id="722753"/>
    <lineage>
        <taxon>Eukaryota</taxon>
        <taxon>Sar</taxon>
        <taxon>Stramenopiles</taxon>
        <taxon>Ochrophyta</taxon>
        <taxon>Bolidophyceae</taxon>
        <taxon>Parmales</taxon>
        <taxon>Triparmaceae</taxon>
        <taxon>Triparma</taxon>
    </lineage>
</organism>
<feature type="compositionally biased region" description="Basic and acidic residues" evidence="8">
    <location>
        <begin position="14"/>
        <end position="26"/>
    </location>
</feature>
<feature type="binding site" evidence="6">
    <location>
        <position position="153"/>
    </location>
    <ligand>
        <name>ATP</name>
        <dbReference type="ChEBI" id="CHEBI:30616"/>
    </ligand>
</feature>
<evidence type="ECO:0000256" key="8">
    <source>
        <dbReference type="SAM" id="MobiDB-lite"/>
    </source>
</evidence>
<evidence type="ECO:0000256" key="3">
    <source>
        <dbReference type="ARBA" id="ARBA00022741"/>
    </source>
</evidence>
<dbReference type="PANTHER" id="PTHR24058">
    <property type="entry name" value="DUAL SPECIFICITY PROTEIN KINASE"/>
    <property type="match status" value="1"/>
</dbReference>
<evidence type="ECO:0000256" key="4">
    <source>
        <dbReference type="ARBA" id="ARBA00022777"/>
    </source>
</evidence>
<keyword evidence="1 7" id="KW-0723">Serine/threonine-protein kinase</keyword>
<dbReference type="GO" id="GO:0005524">
    <property type="term" value="F:ATP binding"/>
    <property type="evidence" value="ECO:0007669"/>
    <property type="project" value="UniProtKB-UniRule"/>
</dbReference>
<dbReference type="EMBL" id="BRYA01000266">
    <property type="protein sequence ID" value="GMI45815.1"/>
    <property type="molecule type" value="Genomic_DNA"/>
</dbReference>
<comment type="caution">
    <text evidence="10">The sequence shown here is derived from an EMBL/GenBank/DDBJ whole genome shotgun (WGS) entry which is preliminary data.</text>
</comment>
<sequence length="463" mass="50705">MGETTEFDQAALHKLQEKEKEKEKEEMEALMHLQWGGEDKGFVTNPTTDVTILSSTSILDGGVSDDEFDMFSDSPPDPTSSLKPSSAPAASINHGEADALADNYDDEEGYYKAVIGSSIAGRYTVTRSLGGGVFSSVLLCGDDMGEHGKCAVKVIRSNETMAKAAMKEVEILKKLGSGKGSRFIVGLKDDGNWRNHVYLVMELSGSNLREVLHKYGLGRGLSMPAVLGYSRQLLAGLAHMGNHGVVHADLKPDNILVSDDLKTAKIADLGSAGYEGGEDCVPTPYLVSRFYRAPEIILGLQWNRGVDLWSLGCTVYELSTGKVCFGGRDNNDMLMRFMRGRGMIGRKTAGKHRRAYTDGMGLPEEKCHFEHDGSFREWYTDKVNGARKVRIIPNVPCSKPIRDDIVKAAGKGEREEAKGLGTFLEKCLTLDEAKRGKAEELMTDKWIKGETGYSKKNIDQTKG</sequence>
<feature type="region of interest" description="Disordered" evidence="8">
    <location>
        <begin position="1"/>
        <end position="26"/>
    </location>
</feature>
<evidence type="ECO:0000256" key="1">
    <source>
        <dbReference type="ARBA" id="ARBA00022527"/>
    </source>
</evidence>
<evidence type="ECO:0000256" key="7">
    <source>
        <dbReference type="RuleBase" id="RU000304"/>
    </source>
</evidence>
<dbReference type="InterPro" id="IPR008271">
    <property type="entry name" value="Ser/Thr_kinase_AS"/>
</dbReference>
<dbReference type="PROSITE" id="PS00107">
    <property type="entry name" value="PROTEIN_KINASE_ATP"/>
    <property type="match status" value="1"/>
</dbReference>
<evidence type="ECO:0000256" key="6">
    <source>
        <dbReference type="PROSITE-ProRule" id="PRU10141"/>
    </source>
</evidence>
<dbReference type="InterPro" id="IPR050494">
    <property type="entry name" value="Ser_Thr_dual-spec_kinase"/>
</dbReference>
<dbReference type="PANTHER" id="PTHR24058:SF103">
    <property type="entry name" value="SERINE_THREONINE-PROTEIN KINASE PRP4 HOMOLOG"/>
    <property type="match status" value="1"/>
</dbReference>
<dbReference type="SUPFAM" id="SSF56112">
    <property type="entry name" value="Protein kinase-like (PK-like)"/>
    <property type="match status" value="1"/>
</dbReference>
<dbReference type="PROSITE" id="PS50011">
    <property type="entry name" value="PROTEIN_KINASE_DOM"/>
    <property type="match status" value="1"/>
</dbReference>
<dbReference type="GO" id="GO:0004674">
    <property type="term" value="F:protein serine/threonine kinase activity"/>
    <property type="evidence" value="ECO:0007669"/>
    <property type="project" value="UniProtKB-KW"/>
</dbReference>
<dbReference type="InterPro" id="IPR017441">
    <property type="entry name" value="Protein_kinase_ATP_BS"/>
</dbReference>
<dbReference type="InterPro" id="IPR000719">
    <property type="entry name" value="Prot_kinase_dom"/>
</dbReference>
<evidence type="ECO:0000256" key="2">
    <source>
        <dbReference type="ARBA" id="ARBA00022679"/>
    </source>
</evidence>